<organism evidence="1 2">
    <name type="scientific">Bordetella bronchialis</name>
    <dbReference type="NCBI Taxonomy" id="463025"/>
    <lineage>
        <taxon>Bacteria</taxon>
        <taxon>Pseudomonadati</taxon>
        <taxon>Pseudomonadota</taxon>
        <taxon>Betaproteobacteria</taxon>
        <taxon>Burkholderiales</taxon>
        <taxon>Alcaligenaceae</taxon>
        <taxon>Bordetella</taxon>
    </lineage>
</organism>
<proteinExistence type="predicted"/>
<protein>
    <submittedName>
        <fullName evidence="1">Uncharacterized protein</fullName>
    </submittedName>
</protein>
<gene>
    <name evidence="1" type="ORF">BAU08_21635</name>
</gene>
<name>A0A193G0S7_9BORD</name>
<evidence type="ECO:0000313" key="1">
    <source>
        <dbReference type="EMBL" id="ANN73607.1"/>
    </source>
</evidence>
<accession>A0A193G0S7</accession>
<evidence type="ECO:0000313" key="2">
    <source>
        <dbReference type="Proteomes" id="UP000092213"/>
    </source>
</evidence>
<dbReference type="AlphaFoldDB" id="A0A193G0S7"/>
<reference evidence="1 2" key="1">
    <citation type="submission" date="2016-06" db="EMBL/GenBank/DDBJ databases">
        <title>Complete genome sequences of Bordetella bronchialis and Bordetella flabilis.</title>
        <authorList>
            <person name="LiPuma J.J."/>
            <person name="Spilker T."/>
        </authorList>
    </citation>
    <scope>NUCLEOTIDE SEQUENCE [LARGE SCALE GENOMIC DNA]</scope>
    <source>
        <strain evidence="1 2">AU17976</strain>
    </source>
</reference>
<dbReference type="Proteomes" id="UP000092213">
    <property type="component" value="Chromosome"/>
</dbReference>
<dbReference type="EMBL" id="CP016171">
    <property type="protein sequence ID" value="ANN73607.1"/>
    <property type="molecule type" value="Genomic_DNA"/>
</dbReference>
<sequence length="747" mass="80585">MAVLAGPPAAPGNAPGKALESRLAMSVRQLHDLAFDRHALESLVLSVLHEAGMPAAVTHAAPQAGNHRETFPATLPAALAPAPPAVDTLHTLLAELLDASPELPRETPYPTARYGPVPDEVVHSIGGRALLAIVRPARAGAVPQAGLADIRDLWCRQVHYLEEEGAARRSPVPSPALLRFIGAHLAKHPGLDRDDFFLPFRQLAERCMHGVNSDGSAEPLPCLLGEGLESGLIPYGRFRDWAQACARDVAPVTLAQFHEAPHGFQFGTPHAFWDTNLVALFSPLALGLLQHKRLSLDTLAAWLGVDARVRAGGKARSPGPATRTAYLLASMAVNRACPRPGALVRPEVIVRLAEAAVPVNHLNVLLDFAGTVDSQALEDEIARVIGVYRSLGAAEPAPAKPVASPDYSGFYLRAEAWHPGSQKMARVQQSLQALMPHRRLETARNHARLNRRVVAAPASAAEAGTLSRSLQRADALFSAWRAEGMTAAQQFSLSRVLMQGFDDAWARAAVFSGTISPDRLEAWFARQAPADLGAFLDRPMKDAILRWLRDADIDADLLWTVPAMILSRLGIDEIDAALRSDSAALLPGLPVLFDPDTRIPLRIRYGLVSPGQLREAIRDRSALFLARGLKSTPLDPEAISPLRYALGDTLWRLRRAVTILDAVQAALVPDSAAAHRCARLEQAWRDAIERLDALLCPALEETLARDPAYLDSELSRLGHDVRAAMPAVPPVAAMTGTDAGLHDWVRA</sequence>